<accession>A0ABZ1BQM4</accession>
<sequence>MAFIGALLVMAGLIAFIGDRVGMRVGRRRLTLLGLRPRHTSVVITVLTGVVIAGLSLGMLVAASNEVRLALFRIDEIHAVLADNRRQLEALQQELDRRQRALAEATAARDEAEAQRDAAMQERARAESELKQAQSLLDQVQGELASARQELARTQQRLEKTRQDLTFQVARVQQLQELGETLAARVQDLEQQVASLRRTEQELSDAIIALWGTAQRLHYGSLVYRHGEIVLSEVITSDGTAEGARESLLAFLRRVESVASARMGQAQGGEGAQGSVVRLRPDEFDESLATLAGGKGTWVVRARVDGNTLAGEAVVVQIELIPRGLAYQAGQVVAEVVVDPSRERVEDQVLALLGRTNELAIAYGGMVTGPDGTVGKLVSAEEFVRVVEELRQMGRPARVVARAERDTYNTEGPLSIRLDVEALSDASQAGKRGSPGSG</sequence>
<gene>
    <name evidence="3" type="ORF">VLY81_01465</name>
</gene>
<feature type="coiled-coil region" evidence="1">
    <location>
        <begin position="74"/>
        <end position="206"/>
    </location>
</feature>
<evidence type="ECO:0000313" key="4">
    <source>
        <dbReference type="Proteomes" id="UP001333102"/>
    </source>
</evidence>
<proteinExistence type="predicted"/>
<keyword evidence="1" id="KW-0175">Coiled coil</keyword>
<keyword evidence="2" id="KW-1133">Transmembrane helix</keyword>
<keyword evidence="2" id="KW-0812">Transmembrane</keyword>
<keyword evidence="4" id="KW-1185">Reference proteome</keyword>
<dbReference type="Pfam" id="PF11283">
    <property type="entry name" value="DUF3084"/>
    <property type="match status" value="1"/>
</dbReference>
<evidence type="ECO:0000313" key="3">
    <source>
        <dbReference type="EMBL" id="WRP14868.1"/>
    </source>
</evidence>
<name>A0ABZ1BQM4_9FIRM</name>
<evidence type="ECO:0000256" key="2">
    <source>
        <dbReference type="SAM" id="Phobius"/>
    </source>
</evidence>
<organism evidence="3 4">
    <name type="scientific">Geochorda subterranea</name>
    <dbReference type="NCBI Taxonomy" id="3109564"/>
    <lineage>
        <taxon>Bacteria</taxon>
        <taxon>Bacillati</taxon>
        <taxon>Bacillota</taxon>
        <taxon>Limnochordia</taxon>
        <taxon>Limnochordales</taxon>
        <taxon>Geochordaceae</taxon>
        <taxon>Geochorda</taxon>
    </lineage>
</organism>
<dbReference type="EMBL" id="CP141614">
    <property type="protein sequence ID" value="WRP14868.1"/>
    <property type="molecule type" value="Genomic_DNA"/>
</dbReference>
<keyword evidence="2" id="KW-0472">Membrane</keyword>
<dbReference type="RefSeq" id="WP_324669255.1">
    <property type="nucleotide sequence ID" value="NZ_CP141614.1"/>
</dbReference>
<dbReference type="SUPFAM" id="SSF57997">
    <property type="entry name" value="Tropomyosin"/>
    <property type="match status" value="1"/>
</dbReference>
<feature type="transmembrane region" description="Helical" evidence="2">
    <location>
        <begin position="42"/>
        <end position="63"/>
    </location>
</feature>
<dbReference type="Gene3D" id="1.10.287.1490">
    <property type="match status" value="1"/>
</dbReference>
<dbReference type="Proteomes" id="UP001333102">
    <property type="component" value="Chromosome"/>
</dbReference>
<dbReference type="InterPro" id="IPR021435">
    <property type="entry name" value="DUF3084"/>
</dbReference>
<protein>
    <submittedName>
        <fullName evidence="3">DUF3084 domain-containing protein</fullName>
    </submittedName>
</protein>
<reference evidence="4" key="1">
    <citation type="submission" date="2023-12" db="EMBL/GenBank/DDBJ databases">
        <title>Novel isolates from deep terrestrial aquifers shed light on the physiology and ecology of the class Limnochordia.</title>
        <authorList>
            <person name="Karnachuk O.V."/>
            <person name="Lukina A.P."/>
            <person name="Avakyan M.R."/>
            <person name="Kadnikov V."/>
            <person name="Begmatov S."/>
            <person name="Beletsky A.V."/>
            <person name="Mardanov A.V."/>
            <person name="Ravin N.V."/>
        </authorList>
    </citation>
    <scope>NUCLEOTIDE SEQUENCE [LARGE SCALE GENOMIC DNA]</scope>
    <source>
        <strain evidence="4">LN</strain>
    </source>
</reference>
<evidence type="ECO:0000256" key="1">
    <source>
        <dbReference type="SAM" id="Coils"/>
    </source>
</evidence>